<dbReference type="SUPFAM" id="SSF56672">
    <property type="entry name" value="DNA/RNA polymerases"/>
    <property type="match status" value="1"/>
</dbReference>
<reference evidence="3" key="1">
    <citation type="submission" date="2021-03" db="EMBL/GenBank/DDBJ databases">
        <authorList>
            <person name="Bekaert M."/>
        </authorList>
    </citation>
    <scope>NUCLEOTIDE SEQUENCE</scope>
</reference>
<dbReference type="InterPro" id="IPR043502">
    <property type="entry name" value="DNA/RNA_pol_sf"/>
</dbReference>
<proteinExistence type="predicted"/>
<dbReference type="Pfam" id="PF00078">
    <property type="entry name" value="RVT_1"/>
    <property type="match status" value="1"/>
</dbReference>
<feature type="domain" description="Reverse transcriptase" evidence="2">
    <location>
        <begin position="58"/>
        <end position="201"/>
    </location>
</feature>
<evidence type="ECO:0000313" key="3">
    <source>
        <dbReference type="EMBL" id="CAG2233566.1"/>
    </source>
</evidence>
<dbReference type="PANTHER" id="PTHR37984">
    <property type="entry name" value="PROTEIN CBG26694"/>
    <property type="match status" value="1"/>
</dbReference>
<protein>
    <recommendedName>
        <fullName evidence="2">Reverse transcriptase domain-containing protein</fullName>
    </recommendedName>
</protein>
<evidence type="ECO:0000313" key="4">
    <source>
        <dbReference type="Proteomes" id="UP000683360"/>
    </source>
</evidence>
<dbReference type="AlphaFoldDB" id="A0A8S3TIJ7"/>
<evidence type="ECO:0000259" key="2">
    <source>
        <dbReference type="PROSITE" id="PS50878"/>
    </source>
</evidence>
<dbReference type="Pfam" id="PF12796">
    <property type="entry name" value="Ank_2"/>
    <property type="match status" value="1"/>
</dbReference>
<organism evidence="3 4">
    <name type="scientific">Mytilus edulis</name>
    <name type="common">Blue mussel</name>
    <dbReference type="NCBI Taxonomy" id="6550"/>
    <lineage>
        <taxon>Eukaryota</taxon>
        <taxon>Metazoa</taxon>
        <taxon>Spiralia</taxon>
        <taxon>Lophotrochozoa</taxon>
        <taxon>Mollusca</taxon>
        <taxon>Bivalvia</taxon>
        <taxon>Autobranchia</taxon>
        <taxon>Pteriomorphia</taxon>
        <taxon>Mytilida</taxon>
        <taxon>Mytiloidea</taxon>
        <taxon>Mytilidae</taxon>
        <taxon>Mytilinae</taxon>
        <taxon>Mytilus</taxon>
    </lineage>
</organism>
<dbReference type="Gene3D" id="1.25.40.20">
    <property type="entry name" value="Ankyrin repeat-containing domain"/>
    <property type="match status" value="1"/>
</dbReference>
<dbReference type="PANTHER" id="PTHR37984:SF11">
    <property type="entry name" value="INTEGRASE CATALYTIC DOMAIN-CONTAINING PROTEIN"/>
    <property type="match status" value="1"/>
</dbReference>
<accession>A0A8S3TIJ7</accession>
<name>A0A8S3TIJ7_MYTED</name>
<dbReference type="PROSITE" id="PS50088">
    <property type="entry name" value="ANK_REPEAT"/>
    <property type="match status" value="1"/>
</dbReference>
<keyword evidence="1" id="KW-0040">ANK repeat</keyword>
<comment type="caution">
    <text evidence="3">The sequence shown here is derived from an EMBL/GenBank/DDBJ whole genome shotgun (WGS) entry which is preliminary data.</text>
</comment>
<dbReference type="EMBL" id="CAJPWZ010002210">
    <property type="protein sequence ID" value="CAG2233566.1"/>
    <property type="molecule type" value="Genomic_DNA"/>
</dbReference>
<keyword evidence="4" id="KW-1185">Reference proteome</keyword>
<sequence length="201" mass="23229">MYSERRFSLFMACQKNHVEIVKLLLKNKADVNKCTTEASPLCFACQTNQVEIVNMLLEYKADKVDGPSTWVSPVVFIPKKNSEIRLCIDMRRPNEAVVREWYPIPTVEKMLQDLNQSRVYSKLDIKLAFREIELSQKSRDITAFITHQGLCRYKHLMFGISCTPEMYNKIIHQVLEGLPGVNSINDDIIVHGKSDEEHNPK</sequence>
<dbReference type="InterPro" id="IPR000477">
    <property type="entry name" value="RT_dom"/>
</dbReference>
<dbReference type="PROSITE" id="PS50878">
    <property type="entry name" value="RT_POL"/>
    <property type="match status" value="1"/>
</dbReference>
<dbReference type="InterPro" id="IPR002110">
    <property type="entry name" value="Ankyrin_rpt"/>
</dbReference>
<dbReference type="Proteomes" id="UP000683360">
    <property type="component" value="Unassembled WGS sequence"/>
</dbReference>
<dbReference type="OrthoDB" id="10068977at2759"/>
<dbReference type="InterPro" id="IPR043128">
    <property type="entry name" value="Rev_trsase/Diguanyl_cyclase"/>
</dbReference>
<dbReference type="SMART" id="SM00248">
    <property type="entry name" value="ANK"/>
    <property type="match status" value="2"/>
</dbReference>
<evidence type="ECO:0000256" key="1">
    <source>
        <dbReference type="PROSITE-ProRule" id="PRU00023"/>
    </source>
</evidence>
<dbReference type="CDD" id="cd01647">
    <property type="entry name" value="RT_LTR"/>
    <property type="match status" value="1"/>
</dbReference>
<dbReference type="Gene3D" id="3.30.70.270">
    <property type="match status" value="1"/>
</dbReference>
<gene>
    <name evidence="3" type="ORF">MEDL_46222</name>
</gene>
<feature type="repeat" description="ANK" evidence="1">
    <location>
        <begin position="4"/>
        <end position="36"/>
    </location>
</feature>
<dbReference type="PROSITE" id="PS50297">
    <property type="entry name" value="ANK_REP_REGION"/>
    <property type="match status" value="1"/>
</dbReference>
<dbReference type="SUPFAM" id="SSF48403">
    <property type="entry name" value="Ankyrin repeat"/>
    <property type="match status" value="1"/>
</dbReference>
<dbReference type="InterPro" id="IPR050951">
    <property type="entry name" value="Retrovirus_Pol_polyprotein"/>
</dbReference>
<dbReference type="InterPro" id="IPR036770">
    <property type="entry name" value="Ankyrin_rpt-contain_sf"/>
</dbReference>